<name>A0A0B0P5N2_GOSAR</name>
<accession>A0A0B0P5N2</accession>
<evidence type="ECO:0000313" key="2">
    <source>
        <dbReference type="Proteomes" id="UP000032142"/>
    </source>
</evidence>
<reference evidence="2" key="1">
    <citation type="submission" date="2014-09" db="EMBL/GenBank/DDBJ databases">
        <authorList>
            <person name="Mudge J."/>
            <person name="Ramaraj T."/>
            <person name="Lindquist I.E."/>
            <person name="Bharti A.K."/>
            <person name="Sundararajan A."/>
            <person name="Cameron C.T."/>
            <person name="Woodward J.E."/>
            <person name="May G.D."/>
            <person name="Brubaker C."/>
            <person name="Broadhvest J."/>
            <person name="Wilkins T.A."/>
        </authorList>
    </citation>
    <scope>NUCLEOTIDE SEQUENCE</scope>
    <source>
        <strain evidence="2">cv. AKA8401</strain>
    </source>
</reference>
<dbReference type="AlphaFoldDB" id="A0A0B0P5N2"/>
<gene>
    <name evidence="1" type="ORF">F383_25318</name>
</gene>
<sequence>MKSRIRPYLGYGIGIDTCYHVRPYLGYGVDMRSHVRLRLGYGVGILLCERGFSGIR</sequence>
<dbReference type="Proteomes" id="UP000032142">
    <property type="component" value="Unassembled WGS sequence"/>
</dbReference>
<dbReference type="EMBL" id="KN415418">
    <property type="protein sequence ID" value="KHG20315.1"/>
    <property type="molecule type" value="Genomic_DNA"/>
</dbReference>
<protein>
    <submittedName>
        <fullName evidence="1">Uncharacterized protein</fullName>
    </submittedName>
</protein>
<proteinExistence type="predicted"/>
<evidence type="ECO:0000313" key="1">
    <source>
        <dbReference type="EMBL" id="KHG20315.1"/>
    </source>
</evidence>
<keyword evidence="2" id="KW-1185">Reference proteome</keyword>
<organism evidence="1 2">
    <name type="scientific">Gossypium arboreum</name>
    <name type="common">Tree cotton</name>
    <name type="synonym">Gossypium nanking</name>
    <dbReference type="NCBI Taxonomy" id="29729"/>
    <lineage>
        <taxon>Eukaryota</taxon>
        <taxon>Viridiplantae</taxon>
        <taxon>Streptophyta</taxon>
        <taxon>Embryophyta</taxon>
        <taxon>Tracheophyta</taxon>
        <taxon>Spermatophyta</taxon>
        <taxon>Magnoliopsida</taxon>
        <taxon>eudicotyledons</taxon>
        <taxon>Gunneridae</taxon>
        <taxon>Pentapetalae</taxon>
        <taxon>rosids</taxon>
        <taxon>malvids</taxon>
        <taxon>Malvales</taxon>
        <taxon>Malvaceae</taxon>
        <taxon>Malvoideae</taxon>
        <taxon>Gossypium</taxon>
    </lineage>
</organism>